<dbReference type="Proteomes" id="UP000001208">
    <property type="component" value="Chromosome"/>
</dbReference>
<evidence type="ECO:0000256" key="1">
    <source>
        <dbReference type="ARBA" id="ARBA00022630"/>
    </source>
</evidence>
<dbReference type="STRING" id="517418.Ctha_2158"/>
<dbReference type="OrthoDB" id="9778912at2"/>
<evidence type="ECO:0000313" key="5">
    <source>
        <dbReference type="Proteomes" id="UP000001208"/>
    </source>
</evidence>
<organism evidence="4 5">
    <name type="scientific">Chloroherpeton thalassium (strain ATCC 35110 / GB-78)</name>
    <dbReference type="NCBI Taxonomy" id="517418"/>
    <lineage>
        <taxon>Bacteria</taxon>
        <taxon>Pseudomonadati</taxon>
        <taxon>Chlorobiota</taxon>
        <taxon>Chlorobiia</taxon>
        <taxon>Chlorobiales</taxon>
        <taxon>Chloroherpetonaceae</taxon>
        <taxon>Chloroherpeton</taxon>
    </lineage>
</organism>
<dbReference type="GO" id="GO:0018580">
    <property type="term" value="F:nitronate monooxygenase activity"/>
    <property type="evidence" value="ECO:0007669"/>
    <property type="project" value="InterPro"/>
</dbReference>
<dbReference type="PANTHER" id="PTHR32332">
    <property type="entry name" value="2-NITROPROPANE DIOXYGENASE"/>
    <property type="match status" value="1"/>
</dbReference>
<dbReference type="RefSeq" id="WP_012500692.1">
    <property type="nucleotide sequence ID" value="NC_011026.1"/>
</dbReference>
<keyword evidence="2" id="KW-0288">FMN</keyword>
<protein>
    <submittedName>
        <fullName evidence="4">2-nitropropane dioxygenase NPD</fullName>
    </submittedName>
</protein>
<evidence type="ECO:0000256" key="3">
    <source>
        <dbReference type="ARBA" id="ARBA00023002"/>
    </source>
</evidence>
<name>B3QVK9_CHLT3</name>
<evidence type="ECO:0000313" key="4">
    <source>
        <dbReference type="EMBL" id="ACF14609.1"/>
    </source>
</evidence>
<keyword evidence="1" id="KW-0285">Flavoprotein</keyword>
<dbReference type="eggNOG" id="COG2070">
    <property type="taxonomic scope" value="Bacteria"/>
</dbReference>
<dbReference type="EMBL" id="CP001100">
    <property type="protein sequence ID" value="ACF14609.1"/>
    <property type="molecule type" value="Genomic_DNA"/>
</dbReference>
<sequence>MKLDNYRLKLGGKEYVPIMIGGMGVNISTSRLALEAARLGGIGHISDAEICAVADSEFGTSFVKEKRNQYSAFSNDSNKSKVQFDLAAIEAAQKLYVSKTMEAKKGSGAVFINCMEKLLMNNPAETLRTRLHAAMSAGIDGITLSAGLHMRSLELMKDHPRFHDVMIGIVVSSTRALKIFLHRAVRLNRLPDFIVVEGPLAGGHLGFDIHDLDKYSLKDIVLETISFLQKEGLSIPIIPAGGVFTGSDGAEYLEAGASAVQVATRFTIAEEAGLPEHVKQAYLATAKEDVIVNMVSPTGYPMRMLKQSPALQTSMKPNCEALGYILDGEGKCDYIKEYEEALKANPGEKPKVTTKFCLCTNMQQYNCWTCGALVYRLKETTNRLADGSYQIPTTEDIFLDYQYSDNHSIHLPNPIGQEVIRKASSA</sequence>
<accession>B3QVK9</accession>
<gene>
    <name evidence="4" type="ordered locus">Ctha_2158</name>
</gene>
<dbReference type="SUPFAM" id="SSF51412">
    <property type="entry name" value="Inosine monophosphate dehydrogenase (IMPDH)"/>
    <property type="match status" value="1"/>
</dbReference>
<evidence type="ECO:0000256" key="2">
    <source>
        <dbReference type="ARBA" id="ARBA00022643"/>
    </source>
</evidence>
<keyword evidence="3" id="KW-0560">Oxidoreductase</keyword>
<dbReference type="AlphaFoldDB" id="B3QVK9"/>
<reference evidence="4 5" key="1">
    <citation type="submission" date="2008-06" db="EMBL/GenBank/DDBJ databases">
        <title>Complete sequence of Chloroherpeton thalassium ATCC 35110.</title>
        <authorList>
            <consortium name="US DOE Joint Genome Institute"/>
            <person name="Lucas S."/>
            <person name="Copeland A."/>
            <person name="Lapidus A."/>
            <person name="Glavina del Rio T."/>
            <person name="Dalin E."/>
            <person name="Tice H."/>
            <person name="Bruce D."/>
            <person name="Goodwin L."/>
            <person name="Pitluck S."/>
            <person name="Schmutz J."/>
            <person name="Larimer F."/>
            <person name="Land M."/>
            <person name="Hauser L."/>
            <person name="Kyrpides N."/>
            <person name="Mikhailova N."/>
            <person name="Liu Z."/>
            <person name="Li T."/>
            <person name="Zhao F."/>
            <person name="Overmann J."/>
            <person name="Bryant D.A."/>
            <person name="Richardson P."/>
        </authorList>
    </citation>
    <scope>NUCLEOTIDE SEQUENCE [LARGE SCALE GENOMIC DNA]</scope>
    <source>
        <strain evidence="5">ATCC 35110 / GB-78</strain>
    </source>
</reference>
<dbReference type="HOGENOM" id="CLU_605374_0_0_10"/>
<dbReference type="InterPro" id="IPR004136">
    <property type="entry name" value="NMO"/>
</dbReference>
<dbReference type="Pfam" id="PF03060">
    <property type="entry name" value="NMO"/>
    <property type="match status" value="1"/>
</dbReference>
<dbReference type="Gene3D" id="3.20.20.70">
    <property type="entry name" value="Aldolase class I"/>
    <property type="match status" value="1"/>
</dbReference>
<dbReference type="GO" id="GO:0051213">
    <property type="term" value="F:dioxygenase activity"/>
    <property type="evidence" value="ECO:0007669"/>
    <property type="project" value="UniProtKB-KW"/>
</dbReference>
<keyword evidence="5" id="KW-1185">Reference proteome</keyword>
<dbReference type="KEGG" id="cts:Ctha_2158"/>
<dbReference type="PANTHER" id="PTHR32332:SF18">
    <property type="entry name" value="2-NITROPROPANE DIOXYGENASE"/>
    <property type="match status" value="1"/>
</dbReference>
<proteinExistence type="predicted"/>
<dbReference type="CDD" id="cd04730">
    <property type="entry name" value="NPD_like"/>
    <property type="match status" value="1"/>
</dbReference>
<dbReference type="InterPro" id="IPR013785">
    <property type="entry name" value="Aldolase_TIM"/>
</dbReference>
<keyword evidence="4" id="KW-0223">Dioxygenase</keyword>